<organism evidence="1 2">
    <name type="scientific">Fusarium oxysporum f. sp. lycopersici (strain 4287 / CBS 123668 / FGSC 9935 / NRRL 34936)</name>
    <name type="common">Fusarium vascular wilt of tomato</name>
    <dbReference type="NCBI Taxonomy" id="426428"/>
    <lineage>
        <taxon>Eukaryota</taxon>
        <taxon>Fungi</taxon>
        <taxon>Dikarya</taxon>
        <taxon>Ascomycota</taxon>
        <taxon>Pezizomycotina</taxon>
        <taxon>Sordariomycetes</taxon>
        <taxon>Hypocreomycetidae</taxon>
        <taxon>Hypocreales</taxon>
        <taxon>Nectriaceae</taxon>
        <taxon>Fusarium</taxon>
        <taxon>Fusarium oxysporum species complex</taxon>
    </lineage>
</organism>
<reference evidence="1" key="2">
    <citation type="journal article" date="2010" name="Nature">
        <title>Comparative genomics reveals mobile pathogenicity chromosomes in Fusarium.</title>
        <authorList>
            <person name="Ma L.J."/>
            <person name="van der Does H.C."/>
            <person name="Borkovich K.A."/>
            <person name="Coleman J.J."/>
            <person name="Daboussi M.J."/>
            <person name="Di Pietro A."/>
            <person name="Dufresne M."/>
            <person name="Freitag M."/>
            <person name="Grabherr M."/>
            <person name="Henrissat B."/>
            <person name="Houterman P.M."/>
            <person name="Kang S."/>
            <person name="Shim W.B."/>
            <person name="Woloshuk C."/>
            <person name="Xie X."/>
            <person name="Xu J.R."/>
            <person name="Antoniw J."/>
            <person name="Baker S.E."/>
            <person name="Bluhm B.H."/>
            <person name="Breakspear A."/>
            <person name="Brown D.W."/>
            <person name="Butchko R.A."/>
            <person name="Chapman S."/>
            <person name="Coulson R."/>
            <person name="Coutinho P.M."/>
            <person name="Danchin E.G."/>
            <person name="Diener A."/>
            <person name="Gale L.R."/>
            <person name="Gardiner D.M."/>
            <person name="Goff S."/>
            <person name="Hammond-Kosack K.E."/>
            <person name="Hilburn K."/>
            <person name="Hua-Van A."/>
            <person name="Jonkers W."/>
            <person name="Kazan K."/>
            <person name="Kodira C.D."/>
            <person name="Koehrsen M."/>
            <person name="Kumar L."/>
            <person name="Lee Y.H."/>
            <person name="Li L."/>
            <person name="Manners J.M."/>
            <person name="Miranda-Saavedra D."/>
            <person name="Mukherjee M."/>
            <person name="Park G."/>
            <person name="Park J."/>
            <person name="Park S.Y."/>
            <person name="Proctor R.H."/>
            <person name="Regev A."/>
            <person name="Ruiz-Roldan M.C."/>
            <person name="Sain D."/>
            <person name="Sakthikumar S."/>
            <person name="Sykes S."/>
            <person name="Schwartz D.C."/>
            <person name="Turgeon B.G."/>
            <person name="Wapinski I."/>
            <person name="Yoder O."/>
            <person name="Young S."/>
            <person name="Zeng Q."/>
            <person name="Zhou S."/>
            <person name="Galagan J."/>
            <person name="Cuomo C.A."/>
            <person name="Kistler H.C."/>
            <person name="Rep M."/>
        </authorList>
    </citation>
    <scope>NUCLEOTIDE SEQUENCE [LARGE SCALE GENOMIC DNA]</scope>
    <source>
        <strain evidence="1">4287</strain>
    </source>
</reference>
<accession>A0A0J9WH09</accession>
<dbReference type="KEGG" id="fox:FOXG_18069"/>
<dbReference type="VEuPathDB" id="FungiDB:FOXG_18069"/>
<name>A0A0J9WH09_FUSO4</name>
<gene>
    <name evidence="1" type="ORF">FOXG_18069</name>
</gene>
<dbReference type="RefSeq" id="XP_018234007.1">
    <property type="nucleotide sequence ID" value="XM_018398113.1"/>
</dbReference>
<dbReference type="EMBL" id="DS231696">
    <property type="protein sequence ID" value="KNA95961.1"/>
    <property type="molecule type" value="Genomic_DNA"/>
</dbReference>
<sequence length="106" mass="12023">MCQVGNIGYQPLSRYRCRERTNLVIITSSYKSAVELIISICFLQLLETENVPLESGGVLVVRPHLHKELLRGDIDITQPLRQNPSGPRPDPAVIFRDYHTEHGDIN</sequence>
<dbReference type="GeneID" id="28958775"/>
<evidence type="ECO:0000313" key="2">
    <source>
        <dbReference type="Proteomes" id="UP000009097"/>
    </source>
</evidence>
<evidence type="ECO:0000313" key="1">
    <source>
        <dbReference type="EMBL" id="KNA95961.1"/>
    </source>
</evidence>
<reference evidence="1" key="1">
    <citation type="submission" date="2007-04" db="EMBL/GenBank/DDBJ databases">
        <authorList>
            <consortium name="The Broad Institute Genome Sequencing Platform"/>
            <person name="Birren B."/>
            <person name="Lander E."/>
            <person name="Galagan J."/>
            <person name="Nusbaum C."/>
            <person name="Devon K."/>
            <person name="Ma L.-J."/>
            <person name="Jaffe D."/>
            <person name="Butler J."/>
            <person name="Alvarez P."/>
            <person name="Gnerre S."/>
            <person name="Grabherr M."/>
            <person name="Kleber M."/>
            <person name="Mauceli E."/>
            <person name="Brockman W."/>
            <person name="MacCallum I.A."/>
            <person name="Young S."/>
            <person name="LaButti K."/>
            <person name="DeCaprio D."/>
            <person name="Crawford M."/>
            <person name="Koehrsen M."/>
            <person name="Engels R."/>
            <person name="Montgomery P."/>
            <person name="Pearson M."/>
            <person name="Howarth C."/>
            <person name="Larson L."/>
            <person name="White J."/>
            <person name="O'Leary S."/>
            <person name="Kodira C."/>
            <person name="Zeng Q."/>
            <person name="Yandava C."/>
            <person name="Alvarado L."/>
            <person name="Kistler C."/>
            <person name="Shim W.-B."/>
            <person name="Kang S."/>
            <person name="Woloshuk C."/>
        </authorList>
    </citation>
    <scope>NUCLEOTIDE SEQUENCE</scope>
    <source>
        <strain evidence="1">4287</strain>
    </source>
</reference>
<dbReference type="AlphaFoldDB" id="A0A0J9WH09"/>
<proteinExistence type="predicted"/>
<dbReference type="Proteomes" id="UP000009097">
    <property type="component" value="Unassembled WGS sequence"/>
</dbReference>
<protein>
    <submittedName>
        <fullName evidence="1">Uncharacterized protein</fullName>
    </submittedName>
</protein>